<dbReference type="InterPro" id="IPR050464">
    <property type="entry name" value="Zeta_carotene_desat/Oxidored"/>
</dbReference>
<dbReference type="EMBL" id="ML734713">
    <property type="protein sequence ID" value="KAB8240863.1"/>
    <property type="molecule type" value="Genomic_DNA"/>
</dbReference>
<sequence length="509" mass="57148">MAQAAPPQMEGRIDVSKYSPPDIITRDVCIIGGGPAGTHAAIRLRQHNKSVVVLEKQDRLGGQTNTYIDPESGRAVDYGVTYFQNLSSVREMFEHFEIPLTKAVFDYKMHMFDFRTGTPVQDSSKAEMAAFTEKYMAQLAKYPYLKTGFDLPDPVPEDLLLPFGEFVQKYDMMPAVGQMGAWINALGDWQTMPTLYIMKYMCADTMNGVKTGFVRPADHNNSAIYDAARKELGEDALLNSRVVQMDRDDTKGWVYMEVQSGSQTRLIRAKKIIVAFPPHLDNFGGFDVSPKEKELFSQFQHIYFYPALVRIQGIPDNICYINRGADHPFLRPQLPGILMMRTSDVQGLCTVHFSSRFPVSEEQVKAGIVKGISSIRETQGIDGTDLEFVRLANHSPYQMTVSADAIAHGFYQELNALQGERHTYYTGATFDSHNTPQIWNFTEQLLQEQILKSLDVTDDGYLAGDSNTGTIWIHVDFCIVRNPVPGCLNILAATVTLLYIKGEDGKPRM</sequence>
<dbReference type="Gene3D" id="3.30.70.1990">
    <property type="match status" value="1"/>
</dbReference>
<dbReference type="PANTHER" id="PTHR42923">
    <property type="entry name" value="PROTOPORPHYRINOGEN OXIDASE"/>
    <property type="match status" value="1"/>
</dbReference>
<reference evidence="1" key="1">
    <citation type="submission" date="2019-04" db="EMBL/GenBank/DDBJ databases">
        <title>Friends and foes A comparative genomics study of 23 Aspergillus species from section Flavi.</title>
        <authorList>
            <consortium name="DOE Joint Genome Institute"/>
            <person name="Kjaerbolling I."/>
            <person name="Vesth T."/>
            <person name="Frisvad J.C."/>
            <person name="Nybo J.L."/>
            <person name="Theobald S."/>
            <person name="Kildgaard S."/>
            <person name="Isbrandt T."/>
            <person name="Kuo A."/>
            <person name="Sato A."/>
            <person name="Lyhne E.K."/>
            <person name="Kogle M.E."/>
            <person name="Wiebenga A."/>
            <person name="Kun R.S."/>
            <person name="Lubbers R.J."/>
            <person name="Makela M.R."/>
            <person name="Barry K."/>
            <person name="Chovatia M."/>
            <person name="Clum A."/>
            <person name="Daum C."/>
            <person name="Haridas S."/>
            <person name="He G."/>
            <person name="LaButti K."/>
            <person name="Lipzen A."/>
            <person name="Mondo S."/>
            <person name="Riley R."/>
            <person name="Salamov A."/>
            <person name="Simmons B.A."/>
            <person name="Magnuson J.K."/>
            <person name="Henrissat B."/>
            <person name="Mortensen U.H."/>
            <person name="Larsen T.O."/>
            <person name="Devries R.P."/>
            <person name="Grigoriev I.V."/>
            <person name="Machida M."/>
            <person name="Baker S.E."/>
            <person name="Andersen M.R."/>
        </authorList>
    </citation>
    <scope>NUCLEOTIDE SEQUENCE [LARGE SCALE GENOMIC DNA]</scope>
    <source>
        <strain evidence="1">CBS 121.62</strain>
    </source>
</reference>
<dbReference type="Gene3D" id="1.10.405.20">
    <property type="match status" value="1"/>
</dbReference>
<gene>
    <name evidence="1" type="ORF">BDV35DRAFT_401470</name>
</gene>
<organism evidence="1">
    <name type="scientific">Aspergillus flavus</name>
    <dbReference type="NCBI Taxonomy" id="5059"/>
    <lineage>
        <taxon>Eukaryota</taxon>
        <taxon>Fungi</taxon>
        <taxon>Dikarya</taxon>
        <taxon>Ascomycota</taxon>
        <taxon>Pezizomycotina</taxon>
        <taxon>Eurotiomycetes</taxon>
        <taxon>Eurotiomycetidae</taxon>
        <taxon>Eurotiales</taxon>
        <taxon>Aspergillaceae</taxon>
        <taxon>Aspergillus</taxon>
        <taxon>Aspergillus subgen. Circumdati</taxon>
    </lineage>
</organism>
<dbReference type="VEuPathDB" id="FungiDB:F9C07_1808031"/>
<dbReference type="Pfam" id="PF13450">
    <property type="entry name" value="NAD_binding_8"/>
    <property type="match status" value="1"/>
</dbReference>
<dbReference type="PRINTS" id="PR00419">
    <property type="entry name" value="ADXRDTASE"/>
</dbReference>
<dbReference type="GO" id="GO:0016491">
    <property type="term" value="F:oxidoreductase activity"/>
    <property type="evidence" value="ECO:0007669"/>
    <property type="project" value="TreeGrafter"/>
</dbReference>
<dbReference type="SUPFAM" id="SSF51905">
    <property type="entry name" value="FAD/NAD(P)-binding domain"/>
    <property type="match status" value="1"/>
</dbReference>
<dbReference type="Gene3D" id="3.50.50.60">
    <property type="entry name" value="FAD/NAD(P)-binding domain"/>
    <property type="match status" value="1"/>
</dbReference>
<name>A0A5N6GK95_ASPFL</name>
<dbReference type="VEuPathDB" id="FungiDB:AFLA_010281"/>
<dbReference type="PANTHER" id="PTHR42923:SF26">
    <property type="entry name" value="FMN REDUCTASE LOT6, PUTATIVE (AFU_ORTHOLOGUE AFUA_7G06600)-RELATED"/>
    <property type="match status" value="1"/>
</dbReference>
<dbReference type="AlphaFoldDB" id="A0A5N6GK95"/>
<dbReference type="InterPro" id="IPR036188">
    <property type="entry name" value="FAD/NAD-bd_sf"/>
</dbReference>
<proteinExistence type="predicted"/>
<dbReference type="Proteomes" id="UP000325434">
    <property type="component" value="Unassembled WGS sequence"/>
</dbReference>
<evidence type="ECO:0000313" key="1">
    <source>
        <dbReference type="EMBL" id="KAB8240863.1"/>
    </source>
</evidence>
<evidence type="ECO:0008006" key="2">
    <source>
        <dbReference type="Google" id="ProtNLM"/>
    </source>
</evidence>
<protein>
    <recommendedName>
        <fullName evidence="2">Amine oxidase domain-containing protein</fullName>
    </recommendedName>
</protein>
<accession>A0A5N6GK95</accession>